<evidence type="ECO:0000256" key="1">
    <source>
        <dbReference type="ARBA" id="ARBA00005350"/>
    </source>
</evidence>
<dbReference type="OrthoDB" id="191150at2759"/>
<dbReference type="SUPFAM" id="SSF54518">
    <property type="entry name" value="Tubby C-terminal domain-like"/>
    <property type="match status" value="1"/>
</dbReference>
<dbReference type="GO" id="GO:0005886">
    <property type="term" value="C:plasma membrane"/>
    <property type="evidence" value="ECO:0007669"/>
    <property type="project" value="TreeGrafter"/>
</dbReference>
<dbReference type="PANTHER" id="PTHR23248">
    <property type="entry name" value="PHOSPHOLIPID SCRAMBLASE-RELATED"/>
    <property type="match status" value="1"/>
</dbReference>
<gene>
    <name evidence="3" type="ORF">CRM22_004675</name>
</gene>
<dbReference type="PANTHER" id="PTHR23248:SF63">
    <property type="entry name" value="PHOSPHOLIPID SCRAMBLASE"/>
    <property type="match status" value="1"/>
</dbReference>
<dbReference type="Pfam" id="PF03803">
    <property type="entry name" value="Scramblase"/>
    <property type="match status" value="1"/>
</dbReference>
<dbReference type="AlphaFoldDB" id="A0A4S2M1D7"/>
<evidence type="ECO:0000256" key="2">
    <source>
        <dbReference type="SAM" id="MobiDB-lite"/>
    </source>
</evidence>
<feature type="compositionally biased region" description="Pro residues" evidence="2">
    <location>
        <begin position="183"/>
        <end position="194"/>
    </location>
</feature>
<dbReference type="GO" id="GO:0017128">
    <property type="term" value="F:phospholipid scramblase activity"/>
    <property type="evidence" value="ECO:0007669"/>
    <property type="project" value="InterPro"/>
</dbReference>
<organism evidence="3 4">
    <name type="scientific">Opisthorchis felineus</name>
    <dbReference type="NCBI Taxonomy" id="147828"/>
    <lineage>
        <taxon>Eukaryota</taxon>
        <taxon>Metazoa</taxon>
        <taxon>Spiralia</taxon>
        <taxon>Lophotrochozoa</taxon>
        <taxon>Platyhelminthes</taxon>
        <taxon>Trematoda</taxon>
        <taxon>Digenea</taxon>
        <taxon>Opisthorchiida</taxon>
        <taxon>Opisthorchiata</taxon>
        <taxon>Opisthorchiidae</taxon>
        <taxon>Opisthorchis</taxon>
    </lineage>
</organism>
<dbReference type="EMBL" id="SJOL01006407">
    <property type="protein sequence ID" value="TGZ67659.1"/>
    <property type="molecule type" value="Genomic_DNA"/>
</dbReference>
<proteinExistence type="inferred from homology"/>
<feature type="region of interest" description="Disordered" evidence="2">
    <location>
        <begin position="129"/>
        <end position="199"/>
    </location>
</feature>
<dbReference type="InterPro" id="IPR025659">
    <property type="entry name" value="Tubby-like_C"/>
</dbReference>
<reference evidence="3 4" key="1">
    <citation type="journal article" date="2019" name="BMC Genomics">
        <title>New insights from Opisthorchis felineus genome: update on genomics of the epidemiologically important liver flukes.</title>
        <authorList>
            <person name="Ershov N.I."/>
            <person name="Mordvinov V.A."/>
            <person name="Prokhortchouk E.B."/>
            <person name="Pakharukova M.Y."/>
            <person name="Gunbin K.V."/>
            <person name="Ustyantsev K."/>
            <person name="Genaev M.A."/>
            <person name="Blinov A.G."/>
            <person name="Mazur A."/>
            <person name="Boulygina E."/>
            <person name="Tsygankova S."/>
            <person name="Khrameeva E."/>
            <person name="Chekanov N."/>
            <person name="Fan G."/>
            <person name="Xiao A."/>
            <person name="Zhang H."/>
            <person name="Xu X."/>
            <person name="Yang H."/>
            <person name="Solovyev V."/>
            <person name="Lee S.M."/>
            <person name="Liu X."/>
            <person name="Afonnikov D.A."/>
            <person name="Skryabin K.G."/>
        </authorList>
    </citation>
    <scope>NUCLEOTIDE SEQUENCE [LARGE SCALE GENOMIC DNA]</scope>
    <source>
        <strain evidence="3">AK-0245</strain>
        <tissue evidence="3">Whole organism</tissue>
    </source>
</reference>
<comment type="caution">
    <text evidence="3">The sequence shown here is derived from an EMBL/GenBank/DDBJ whole genome shotgun (WGS) entry which is preliminary data.</text>
</comment>
<evidence type="ECO:0008006" key="5">
    <source>
        <dbReference type="Google" id="ProtNLM"/>
    </source>
</evidence>
<dbReference type="EMBL" id="SJOL01006407">
    <property type="protein sequence ID" value="TGZ67660.1"/>
    <property type="molecule type" value="Genomic_DNA"/>
</dbReference>
<evidence type="ECO:0000313" key="4">
    <source>
        <dbReference type="Proteomes" id="UP000308267"/>
    </source>
</evidence>
<dbReference type="EMBL" id="SJOL01006407">
    <property type="protein sequence ID" value="TGZ67658.1"/>
    <property type="molecule type" value="Genomic_DNA"/>
</dbReference>
<dbReference type="Proteomes" id="UP000308267">
    <property type="component" value="Unassembled WGS sequence"/>
</dbReference>
<sequence>MSTFVGARHMQEISCACSMIFKLLGWRCRTANSKYTRRNPLTVSIPCCLTFVHIRFRFRLQYTCVVVTLRSSPLSLNLYECVLCVPCGFDNTNPYLHISEPTCAVTTSSRASNTTDFLTSHATAVIATSSRSENMKPYSSEEGYPPTQQPPVTYRPPNSAPDSSPLPSYPPPNYAPSAGFHIPPGPYPPNPVPQDPYGRGHVPQSYPPPNLMPRPVVPNCPPGLEYLTQINQLLVKQKKELFEIITDIEVANRYVILNTMGQTVFNCNEESNFCSRQCCKGQRPYTMHVHDNSGMEVIRIKRPYKYACCGQCFSCVECCQDELTIEAPVGQVVGYVKQIQDGCNIRYVVKDASENVVLRIHGPSYCHCACFGEDVNFMIMSADGNTEVGRITKQWSNIIQEMFTDADNFGIAFPMDLDVWVKATLIGAVFLIDFMFFESNESQG</sequence>
<accession>A0A4S2M1D7</accession>
<keyword evidence="4" id="KW-1185">Reference proteome</keyword>
<comment type="similarity">
    <text evidence="1">Belongs to the phospholipid scramblase family.</text>
</comment>
<name>A0A4S2M1D7_OPIFE</name>
<protein>
    <recommendedName>
        <fullName evidence="5">Phospholipid scramblase</fullName>
    </recommendedName>
</protein>
<evidence type="ECO:0000313" key="3">
    <source>
        <dbReference type="EMBL" id="TGZ67658.1"/>
    </source>
</evidence>
<dbReference type="InterPro" id="IPR005552">
    <property type="entry name" value="Scramblase"/>
</dbReference>